<reference evidence="5" key="1">
    <citation type="submission" date="2019-10" db="EMBL/GenBank/DDBJ databases">
        <authorList>
            <consortium name="Genoscope - CEA"/>
            <person name="William W."/>
        </authorList>
    </citation>
    <scope>NUCLEOTIDE SEQUENCE [LARGE SCALE GENOMIC DNA]</scope>
    <source>
        <strain evidence="5">BBR_PRJEB10994</strain>
    </source>
</reference>
<dbReference type="PANTHER" id="PTHR22683">
    <property type="entry name" value="SPORULATION PROTEIN RELATED"/>
    <property type="match status" value="1"/>
</dbReference>
<dbReference type="SUPFAM" id="SSF52540">
    <property type="entry name" value="P-loop containing nucleoside triphosphate hydrolases"/>
    <property type="match status" value="1"/>
</dbReference>
<dbReference type="GO" id="GO:0005524">
    <property type="term" value="F:ATP binding"/>
    <property type="evidence" value="ECO:0007669"/>
    <property type="project" value="UniProtKB-UniRule"/>
</dbReference>
<dbReference type="CDD" id="cd01127">
    <property type="entry name" value="TrwB_TraG_TraD_VirD4"/>
    <property type="match status" value="1"/>
</dbReference>
<sequence>MNPLELIGKVTAQFLKNSSSIEEEETSGGVARFLLDCLQPEQVAEICRQILNDPHLSPKIKIQIPYSLIGDFTDLPKSIITSERTVHLRHASCDQPILLLANTNDDQGQSLQDIPRIGANELMAETEIWVNIAGRNLLLSDEQIKYWQKALKGLQTTINLSLANFAYYIVDTHSRISTENEPLINALGWALPALKIPRDSSYFEAIPDKYRGHAKRWENLYKQANDKRACYLRKQMPNLKPIEEQEINKAFFKGKEQIPEIAHSAILEFINSPSGWHENALNLALFEWEKDNIDVLFTGLKPPKTDLASLTIQFFEDEYSDALTEKEQEYLKALKKRSTTKNSNEDDEEFYETHRQSLEQDPRLKAKWDKFVYGQPVECNDFLIGLIQAFERLYAQSESREGQQKLIIKTEKTSRKSKWLELNAQVGIYFSTRYKGIEQLTSPEIKWETHWLFKYDELLEETRKKQENKYKENTSISRSATEIKFEIELKSSFSGNQKIKLIWKYNPNAIGLELYTDLKRLYDSSKSPFISSNISRELVSKKGRLQGISLKDVGTIMAAFGQDRGSLIPKYDPKFDLAKTFPKKIKEAVKANRLNSDSAQKINQVWQEFKESYQQAIQNLLTGKGIASYEILKQSKTYQKLLEILLQEAKGDQNRIELYQPLLSLGCIKVERGNPSAIIAPWHPFRLAGIAIKARQISGLLKYILNTEQVEFGDSRLFFSDLITELAHPYYPEIAVGYQGEQPVLLTLSDTVNDYSLLERPTWEVKNQITNEDPTEATSKLIKLVQRYLELLPHEKTNLSIILYQCDSIKLPQAVVNQLASLQENQEESRCHIILKHRESEKLSRLYEQMIESSDADPDVFIASEASQNFMAKLRISVMSDAIQSHNNQEGKFAADIVFLQDVISRQAQVVWQPLPTEKITPDILHHVPSRWTRKRPAAKDELKSTVYLVCPSQPDIGKNYLDVIYSVIEGKDLSPEEHFIPARQISFQNDTTKTIFEEVHRLGEWVVNYDDLLERKQLINQGVQVIRYQQHRTYERNFLVSSIAPLNLLKVLVKRRLESLNLNLNEQELVNLSQRFIDSANQLSGDIVLRAAKCGNNASELIGVVLSKALLKSELNENDPLGWYFLDDYATWLGQKEGQIADILAISPQIIDDQPVLKIVISEAKYVNANGVTEVRKKSQKQLRDTVERINNALFITPGRLDRDLWLSRFGDLLLEGIEFDPNSTISIEQWREQIRYGQIKIDLSGYSHVFISGPNDNSVNSEQIIIPKAQRCFQEIFSRADVRKLILAYHNGKSLLTVRGEFGEKKPWLISKPQFPAERVIWTNNIDDEFKVVDIKEENINLRDNDSIKTNNNSSSFNNQNIDINSSSLINQSNEQKTSLTEKLTSEKQDKSWTNIHFANWLNQNYKSSNNKIEEEQWLNQTVNSLRQALLSYDLQAKVLEQRLTPNAALIQFQGSDRLNISDIEKRRSQLLTTHGLKIIHISGQPGKIIVSVARPQRQVISLREVWQKRKINNNNSINLSFVIGIKEIDGEILYLNLGREFAGLQQHHPHTLIAGTTGSGKSVLLRNLLLDFCATNSPKNLQIYLIDAKQGTDYFALENLPHLQKGIIIEQEQAIDIFGEIVEEMEHRYQLFRQQKVNNLFTYNQKVSNDQKLPVLLVVHDEFADWMLVNEYKEAVSSAVQRLGVKARAAGIHLIFAAQRPDKDIFPMQLRDNLGNRLILRVESTGTSEFSLGQKGAENLLGKGHLVARLSGESDLIYAQVPLLSDDDFYLVAEAIQQDYKLD</sequence>
<dbReference type="GO" id="GO:0003677">
    <property type="term" value="F:DNA binding"/>
    <property type="evidence" value="ECO:0007669"/>
    <property type="project" value="InterPro"/>
</dbReference>
<protein>
    <recommendedName>
        <fullName evidence="4">FtsK domain-containing protein</fullName>
    </recommendedName>
</protein>
<gene>
    <name evidence="5" type="ORF">PL9631_980024</name>
</gene>
<keyword evidence="1 3" id="KW-0547">Nucleotide-binding</keyword>
<proteinExistence type="predicted"/>
<evidence type="ECO:0000259" key="4">
    <source>
        <dbReference type="PROSITE" id="PS50901"/>
    </source>
</evidence>
<dbReference type="InterPro" id="IPR027417">
    <property type="entry name" value="P-loop_NTPase"/>
</dbReference>
<comment type="caution">
    <text evidence="5">The sequence shown here is derived from an EMBL/GenBank/DDBJ whole genome shotgun (WGS) entry which is preliminary data.</text>
</comment>
<keyword evidence="6" id="KW-1185">Reference proteome</keyword>
<dbReference type="PANTHER" id="PTHR22683:SF41">
    <property type="entry name" value="DNA TRANSLOCASE FTSK"/>
    <property type="match status" value="1"/>
</dbReference>
<feature type="binding site" evidence="3">
    <location>
        <begin position="1558"/>
        <end position="1565"/>
    </location>
    <ligand>
        <name>ATP</name>
        <dbReference type="ChEBI" id="CHEBI:30616"/>
    </ligand>
</feature>
<evidence type="ECO:0000313" key="5">
    <source>
        <dbReference type="EMBL" id="VXD25926.1"/>
    </source>
</evidence>
<dbReference type="EMBL" id="CZCS02000243">
    <property type="protein sequence ID" value="VXD25926.1"/>
    <property type="molecule type" value="Genomic_DNA"/>
</dbReference>
<dbReference type="Gene3D" id="3.40.50.300">
    <property type="entry name" value="P-loop containing nucleotide triphosphate hydrolases"/>
    <property type="match status" value="1"/>
</dbReference>
<accession>A0A7Z9E4L0</accession>
<organism evidence="5 6">
    <name type="scientific">Planktothrix paucivesiculata PCC 9631</name>
    <dbReference type="NCBI Taxonomy" id="671071"/>
    <lineage>
        <taxon>Bacteria</taxon>
        <taxon>Bacillati</taxon>
        <taxon>Cyanobacteriota</taxon>
        <taxon>Cyanophyceae</taxon>
        <taxon>Oscillatoriophycideae</taxon>
        <taxon>Oscillatoriales</taxon>
        <taxon>Microcoleaceae</taxon>
        <taxon>Planktothrix</taxon>
    </lineage>
</organism>
<dbReference type="Proteomes" id="UP000182190">
    <property type="component" value="Unassembled WGS sequence"/>
</dbReference>
<dbReference type="RefSeq" id="WP_083622950.1">
    <property type="nucleotide sequence ID" value="NZ_LR735023.1"/>
</dbReference>
<dbReference type="PROSITE" id="PS50901">
    <property type="entry name" value="FTSK"/>
    <property type="match status" value="1"/>
</dbReference>
<dbReference type="InterPro" id="IPR002543">
    <property type="entry name" value="FtsK_dom"/>
</dbReference>
<evidence type="ECO:0000256" key="2">
    <source>
        <dbReference type="ARBA" id="ARBA00022840"/>
    </source>
</evidence>
<feature type="domain" description="FtsK" evidence="4">
    <location>
        <begin position="1533"/>
        <end position="1732"/>
    </location>
</feature>
<dbReference type="Pfam" id="PF01580">
    <property type="entry name" value="FtsK_SpoIIIE"/>
    <property type="match status" value="1"/>
</dbReference>
<dbReference type="InterPro" id="IPR050206">
    <property type="entry name" value="FtsK/SpoIIIE/SftA"/>
</dbReference>
<evidence type="ECO:0000256" key="3">
    <source>
        <dbReference type="PROSITE-ProRule" id="PRU00289"/>
    </source>
</evidence>
<dbReference type="OrthoDB" id="9807790at2"/>
<keyword evidence="2 3" id="KW-0067">ATP-binding</keyword>
<evidence type="ECO:0000256" key="1">
    <source>
        <dbReference type="ARBA" id="ARBA00022741"/>
    </source>
</evidence>
<evidence type="ECO:0000313" key="6">
    <source>
        <dbReference type="Proteomes" id="UP000182190"/>
    </source>
</evidence>
<name>A0A7Z9E4L0_9CYAN</name>